<dbReference type="InterPro" id="IPR035895">
    <property type="entry name" value="HPr-like_sf"/>
</dbReference>
<feature type="domain" description="HPr" evidence="4">
    <location>
        <begin position="1"/>
        <end position="89"/>
    </location>
</feature>
<dbReference type="InterPro" id="IPR000032">
    <property type="entry name" value="HPr-like"/>
</dbReference>
<evidence type="ECO:0000259" key="4">
    <source>
        <dbReference type="PROSITE" id="PS51350"/>
    </source>
</evidence>
<dbReference type="Gene3D" id="3.30.1340.10">
    <property type="entry name" value="HPr-like"/>
    <property type="match status" value="1"/>
</dbReference>
<reference evidence="5" key="1">
    <citation type="journal article" date="2015" name="Nature">
        <title>Complex archaea that bridge the gap between prokaryotes and eukaryotes.</title>
        <authorList>
            <person name="Spang A."/>
            <person name="Saw J.H."/>
            <person name="Jorgensen S.L."/>
            <person name="Zaremba-Niedzwiedzka K."/>
            <person name="Martijn J."/>
            <person name="Lind A.E."/>
            <person name="van Eijk R."/>
            <person name="Schleper C."/>
            <person name="Guy L."/>
            <person name="Ettema T.J."/>
        </authorList>
    </citation>
    <scope>NUCLEOTIDE SEQUENCE</scope>
</reference>
<dbReference type="PANTHER" id="PTHR33705">
    <property type="entry name" value="PHOSPHOCARRIER PROTEIN HPR"/>
    <property type="match status" value="1"/>
</dbReference>
<dbReference type="PANTHER" id="PTHR33705:SF2">
    <property type="entry name" value="PHOSPHOCARRIER PROTEIN NPR"/>
    <property type="match status" value="1"/>
</dbReference>
<keyword evidence="2" id="KW-0963">Cytoplasm</keyword>
<sequence length="90" mass="9808">MTICRIQIINKLGLHARAAAKFVGVASRYGCQVRIGTTEQNLVDGKSIMQVMMLAASKGTEVCVSCEGEQAEQAIEELKALINNYFEEGE</sequence>
<dbReference type="PROSITE" id="PS00369">
    <property type="entry name" value="PTS_HPR_HIS"/>
    <property type="match status" value="1"/>
</dbReference>
<dbReference type="Pfam" id="PF00381">
    <property type="entry name" value="PTS-HPr"/>
    <property type="match status" value="1"/>
</dbReference>
<gene>
    <name evidence="5" type="ORF">LCGC14_0179090</name>
</gene>
<accession>A0A0F9V6R8</accession>
<name>A0A0F9V6R8_9ZZZZ</name>
<dbReference type="PROSITE" id="PS51350">
    <property type="entry name" value="PTS_HPR_DOM"/>
    <property type="match status" value="1"/>
</dbReference>
<organism evidence="5">
    <name type="scientific">marine sediment metagenome</name>
    <dbReference type="NCBI Taxonomy" id="412755"/>
    <lineage>
        <taxon>unclassified sequences</taxon>
        <taxon>metagenomes</taxon>
        <taxon>ecological metagenomes</taxon>
    </lineage>
</organism>
<keyword evidence="3" id="KW-0598">Phosphotransferase system</keyword>
<evidence type="ECO:0000256" key="3">
    <source>
        <dbReference type="ARBA" id="ARBA00022683"/>
    </source>
</evidence>
<proteinExistence type="predicted"/>
<dbReference type="EMBL" id="LAZR01000071">
    <property type="protein sequence ID" value="KKN95382.1"/>
    <property type="molecule type" value="Genomic_DNA"/>
</dbReference>
<dbReference type="NCBIfam" id="TIGR01003">
    <property type="entry name" value="PTS_HPr_family"/>
    <property type="match status" value="1"/>
</dbReference>
<evidence type="ECO:0000256" key="2">
    <source>
        <dbReference type="ARBA" id="ARBA00022490"/>
    </source>
</evidence>
<comment type="caution">
    <text evidence="5">The sequence shown here is derived from an EMBL/GenBank/DDBJ whole genome shotgun (WGS) entry which is preliminary data.</text>
</comment>
<dbReference type="InterPro" id="IPR050399">
    <property type="entry name" value="HPr"/>
</dbReference>
<dbReference type="InterPro" id="IPR001020">
    <property type="entry name" value="PTS_HPr_His_P_site"/>
</dbReference>
<dbReference type="CDD" id="cd00367">
    <property type="entry name" value="PTS-HPr_like"/>
    <property type="match status" value="1"/>
</dbReference>
<comment type="subcellular location">
    <subcellularLocation>
        <location evidence="1">Cytoplasm</location>
    </subcellularLocation>
</comment>
<dbReference type="SUPFAM" id="SSF55594">
    <property type="entry name" value="HPr-like"/>
    <property type="match status" value="1"/>
</dbReference>
<dbReference type="PRINTS" id="PR00107">
    <property type="entry name" value="PHOSPHOCPHPR"/>
</dbReference>
<dbReference type="AlphaFoldDB" id="A0A0F9V6R8"/>
<evidence type="ECO:0000256" key="1">
    <source>
        <dbReference type="ARBA" id="ARBA00004496"/>
    </source>
</evidence>
<dbReference type="GO" id="GO:0009401">
    <property type="term" value="P:phosphoenolpyruvate-dependent sugar phosphotransferase system"/>
    <property type="evidence" value="ECO:0007669"/>
    <property type="project" value="UniProtKB-KW"/>
</dbReference>
<evidence type="ECO:0000313" key="5">
    <source>
        <dbReference type="EMBL" id="KKN95382.1"/>
    </source>
</evidence>
<dbReference type="GO" id="GO:0005737">
    <property type="term" value="C:cytoplasm"/>
    <property type="evidence" value="ECO:0007669"/>
    <property type="project" value="UniProtKB-SubCell"/>
</dbReference>
<protein>
    <recommendedName>
        <fullName evidence="4">HPr domain-containing protein</fullName>
    </recommendedName>
</protein>